<gene>
    <name evidence="1" type="ORF">M422DRAFT_265830</name>
</gene>
<name>A0A0C9V4D8_SPHS4</name>
<organism evidence="1 2">
    <name type="scientific">Sphaerobolus stellatus (strain SS14)</name>
    <dbReference type="NCBI Taxonomy" id="990650"/>
    <lineage>
        <taxon>Eukaryota</taxon>
        <taxon>Fungi</taxon>
        <taxon>Dikarya</taxon>
        <taxon>Basidiomycota</taxon>
        <taxon>Agaricomycotina</taxon>
        <taxon>Agaricomycetes</taxon>
        <taxon>Phallomycetidae</taxon>
        <taxon>Geastrales</taxon>
        <taxon>Sphaerobolaceae</taxon>
        <taxon>Sphaerobolus</taxon>
    </lineage>
</organism>
<keyword evidence="2" id="KW-1185">Reference proteome</keyword>
<dbReference type="HOGENOM" id="CLU_931178_0_0_1"/>
<evidence type="ECO:0000313" key="1">
    <source>
        <dbReference type="EMBL" id="KIJ32335.1"/>
    </source>
</evidence>
<protein>
    <submittedName>
        <fullName evidence="1">Uncharacterized protein</fullName>
    </submittedName>
</protein>
<proteinExistence type="predicted"/>
<reference evidence="1 2" key="1">
    <citation type="submission" date="2014-06" db="EMBL/GenBank/DDBJ databases">
        <title>Evolutionary Origins and Diversification of the Mycorrhizal Mutualists.</title>
        <authorList>
            <consortium name="DOE Joint Genome Institute"/>
            <consortium name="Mycorrhizal Genomics Consortium"/>
            <person name="Kohler A."/>
            <person name="Kuo A."/>
            <person name="Nagy L.G."/>
            <person name="Floudas D."/>
            <person name="Copeland A."/>
            <person name="Barry K.W."/>
            <person name="Cichocki N."/>
            <person name="Veneault-Fourrey C."/>
            <person name="LaButti K."/>
            <person name="Lindquist E.A."/>
            <person name="Lipzen A."/>
            <person name="Lundell T."/>
            <person name="Morin E."/>
            <person name="Murat C."/>
            <person name="Riley R."/>
            <person name="Ohm R."/>
            <person name="Sun H."/>
            <person name="Tunlid A."/>
            <person name="Henrissat B."/>
            <person name="Grigoriev I.V."/>
            <person name="Hibbett D.S."/>
            <person name="Martin F."/>
        </authorList>
    </citation>
    <scope>NUCLEOTIDE SEQUENCE [LARGE SCALE GENOMIC DNA]</scope>
    <source>
        <strain evidence="1 2">SS14</strain>
    </source>
</reference>
<evidence type="ECO:0000313" key="2">
    <source>
        <dbReference type="Proteomes" id="UP000054279"/>
    </source>
</evidence>
<dbReference type="AlphaFoldDB" id="A0A0C9V4D8"/>
<dbReference type="EMBL" id="KN837228">
    <property type="protein sequence ID" value="KIJ32335.1"/>
    <property type="molecule type" value="Genomic_DNA"/>
</dbReference>
<accession>A0A0C9V4D8</accession>
<dbReference type="Proteomes" id="UP000054279">
    <property type="component" value="Unassembled WGS sequence"/>
</dbReference>
<sequence length="299" mass="33301">MFASVNGRRASRCHKNTDSSSIYLCPLIDTRTFRGHRPYSKNDNLEKISTQYIGIRLGPLVARVHHCGFSTDVTVTTLPRACRWLSLLNIAQEGPARLADVILALEADPALKILALTLVRPSKIKFSQITLALNLAGSTRLDAHISYRPYTSDQHMAMVTRILELLISLSVIHHPSPINHHQSLYFSTNPINIALYNKKQKARPQLAAPQHRPPHACLSHSPSDSSEPFRATSLDFEMIKPWIGLELAIVATSDRSATRTCGFIQPSTLWKMAHRRTWKASITNVILTTGCHSSDSSEP</sequence>